<dbReference type="RefSeq" id="WP_245946216.1">
    <property type="nucleotide sequence ID" value="NZ_QLLN01000001.1"/>
</dbReference>
<keyword evidence="2" id="KW-0238">DNA-binding</keyword>
<evidence type="ECO:0000259" key="4">
    <source>
        <dbReference type="PROSITE" id="PS01124"/>
    </source>
</evidence>
<dbReference type="InterPro" id="IPR018062">
    <property type="entry name" value="HTH_AraC-typ_CS"/>
</dbReference>
<dbReference type="PROSITE" id="PS00041">
    <property type="entry name" value="HTH_ARAC_FAMILY_1"/>
    <property type="match status" value="1"/>
</dbReference>
<name>A0A327RJQ6_9FLAO</name>
<dbReference type="PANTHER" id="PTHR43280">
    <property type="entry name" value="ARAC-FAMILY TRANSCRIPTIONAL REGULATOR"/>
    <property type="match status" value="1"/>
</dbReference>
<sequence length="164" mass="18907">MIPFQKVNIGEIRLMLAPSTNEKEQLNEKLNALGFEIIDNKTGGLIEKIKNLVIKRARNEVDEKAIRVNLSTYLSENVHHEYTYLSSLFSFVEGRTIENYFIEQRIEKAKELLIYDQMTLSQIACELNYCGVSHLSKQFKNITGLTPTFFKGMAIAHRFAMDKI</sequence>
<gene>
    <name evidence="5" type="ORF">LV92_00424</name>
</gene>
<dbReference type="SUPFAM" id="SSF46689">
    <property type="entry name" value="Homeodomain-like"/>
    <property type="match status" value="1"/>
</dbReference>
<dbReference type="InterPro" id="IPR018060">
    <property type="entry name" value="HTH_AraC"/>
</dbReference>
<feature type="domain" description="HTH araC/xylS-type" evidence="4">
    <location>
        <begin position="74"/>
        <end position="153"/>
    </location>
</feature>
<comment type="caution">
    <text evidence="5">The sequence shown here is derived from an EMBL/GenBank/DDBJ whole genome shotgun (WGS) entry which is preliminary data.</text>
</comment>
<dbReference type="Pfam" id="PF12833">
    <property type="entry name" value="HTH_18"/>
    <property type="match status" value="1"/>
</dbReference>
<protein>
    <submittedName>
        <fullName evidence="5">Helix-turn-helix protein</fullName>
    </submittedName>
</protein>
<evidence type="ECO:0000313" key="5">
    <source>
        <dbReference type="EMBL" id="RAJ15723.1"/>
    </source>
</evidence>
<organism evidence="5 6">
    <name type="scientific">Arenibacter echinorum</name>
    <dbReference type="NCBI Taxonomy" id="440515"/>
    <lineage>
        <taxon>Bacteria</taxon>
        <taxon>Pseudomonadati</taxon>
        <taxon>Bacteroidota</taxon>
        <taxon>Flavobacteriia</taxon>
        <taxon>Flavobacteriales</taxon>
        <taxon>Flavobacteriaceae</taxon>
        <taxon>Arenibacter</taxon>
    </lineage>
</organism>
<dbReference type="GO" id="GO:0003700">
    <property type="term" value="F:DNA-binding transcription factor activity"/>
    <property type="evidence" value="ECO:0007669"/>
    <property type="project" value="InterPro"/>
</dbReference>
<dbReference type="SMART" id="SM00342">
    <property type="entry name" value="HTH_ARAC"/>
    <property type="match status" value="1"/>
</dbReference>
<evidence type="ECO:0000256" key="2">
    <source>
        <dbReference type="ARBA" id="ARBA00023125"/>
    </source>
</evidence>
<keyword evidence="3" id="KW-0804">Transcription</keyword>
<dbReference type="PROSITE" id="PS01124">
    <property type="entry name" value="HTH_ARAC_FAMILY_2"/>
    <property type="match status" value="1"/>
</dbReference>
<dbReference type="Proteomes" id="UP000249696">
    <property type="component" value="Unassembled WGS sequence"/>
</dbReference>
<accession>A0A327RJQ6</accession>
<dbReference type="GO" id="GO:0043565">
    <property type="term" value="F:sequence-specific DNA binding"/>
    <property type="evidence" value="ECO:0007669"/>
    <property type="project" value="InterPro"/>
</dbReference>
<dbReference type="AlphaFoldDB" id="A0A327RJQ6"/>
<keyword evidence="1" id="KW-0805">Transcription regulation</keyword>
<proteinExistence type="predicted"/>
<dbReference type="Gene3D" id="1.10.10.60">
    <property type="entry name" value="Homeodomain-like"/>
    <property type="match status" value="1"/>
</dbReference>
<evidence type="ECO:0000313" key="6">
    <source>
        <dbReference type="Proteomes" id="UP000249696"/>
    </source>
</evidence>
<evidence type="ECO:0000256" key="1">
    <source>
        <dbReference type="ARBA" id="ARBA00023015"/>
    </source>
</evidence>
<dbReference type="EMBL" id="QLLN01000001">
    <property type="protein sequence ID" value="RAJ15723.1"/>
    <property type="molecule type" value="Genomic_DNA"/>
</dbReference>
<keyword evidence="6" id="KW-1185">Reference proteome</keyword>
<evidence type="ECO:0000256" key="3">
    <source>
        <dbReference type="ARBA" id="ARBA00023163"/>
    </source>
</evidence>
<reference evidence="5 6" key="1">
    <citation type="submission" date="2018-06" db="EMBL/GenBank/DDBJ databases">
        <title>Genomic Encyclopedia of Archaeal and Bacterial Type Strains, Phase II (KMG-II): from individual species to whole genera.</title>
        <authorList>
            <person name="Goeker M."/>
        </authorList>
    </citation>
    <scope>NUCLEOTIDE SEQUENCE [LARGE SCALE GENOMIC DNA]</scope>
    <source>
        <strain evidence="5 6">DSM 23522</strain>
    </source>
</reference>
<dbReference type="PANTHER" id="PTHR43280:SF28">
    <property type="entry name" value="HTH-TYPE TRANSCRIPTIONAL ACTIVATOR RHAS"/>
    <property type="match status" value="1"/>
</dbReference>
<dbReference type="InterPro" id="IPR009057">
    <property type="entry name" value="Homeodomain-like_sf"/>
</dbReference>